<feature type="compositionally biased region" description="Polar residues" evidence="2">
    <location>
        <begin position="980"/>
        <end position="1011"/>
    </location>
</feature>
<feature type="region of interest" description="Disordered" evidence="2">
    <location>
        <begin position="1041"/>
        <end position="1075"/>
    </location>
</feature>
<dbReference type="InterPro" id="IPR009880">
    <property type="entry name" value="Glyoxal_oxidase_N"/>
</dbReference>
<protein>
    <submittedName>
        <fullName evidence="7">(Methyl)glyoxal oxidase</fullName>
        <ecNumber evidence="7">1.2.3.15</ecNumber>
    </submittedName>
</protein>
<feature type="compositionally biased region" description="Basic residues" evidence="2">
    <location>
        <begin position="894"/>
        <end position="905"/>
    </location>
</feature>
<dbReference type="GO" id="GO:0016491">
    <property type="term" value="F:oxidoreductase activity"/>
    <property type="evidence" value="ECO:0007669"/>
    <property type="project" value="UniProtKB-KW"/>
</dbReference>
<feature type="compositionally biased region" description="Polar residues" evidence="2">
    <location>
        <begin position="1042"/>
        <end position="1053"/>
    </location>
</feature>
<keyword evidence="8" id="KW-1185">Reference proteome</keyword>
<evidence type="ECO:0000313" key="8">
    <source>
        <dbReference type="Proteomes" id="UP001219933"/>
    </source>
</evidence>
<dbReference type="Gene3D" id="2.130.10.80">
    <property type="entry name" value="Galactose oxidase/kelch, beta-propeller"/>
    <property type="match status" value="1"/>
</dbReference>
<dbReference type="Pfam" id="PF09118">
    <property type="entry name" value="GO-like_E_set"/>
    <property type="match status" value="1"/>
</dbReference>
<dbReference type="Gene3D" id="2.60.40.10">
    <property type="entry name" value="Immunoglobulins"/>
    <property type="match status" value="1"/>
</dbReference>
<evidence type="ECO:0000256" key="1">
    <source>
        <dbReference type="ARBA" id="ARBA00022729"/>
    </source>
</evidence>
<feature type="domain" description="Galactose oxidase-like Early set" evidence="6">
    <location>
        <begin position="511"/>
        <end position="620"/>
    </location>
</feature>
<reference evidence="7" key="1">
    <citation type="submission" date="2023-03" db="EMBL/GenBank/DDBJ databases">
        <title>Mating type loci evolution in Malassezia.</title>
        <authorList>
            <person name="Coelho M.A."/>
        </authorList>
    </citation>
    <scope>NUCLEOTIDE SEQUENCE</scope>
    <source>
        <strain evidence="7">CBS 11721</strain>
    </source>
</reference>
<feature type="compositionally biased region" description="Low complexity" evidence="2">
    <location>
        <begin position="837"/>
        <end position="855"/>
    </location>
</feature>
<dbReference type="PROSITE" id="PS51257">
    <property type="entry name" value="PROKAR_LIPOPROTEIN"/>
    <property type="match status" value="1"/>
</dbReference>
<feature type="compositionally biased region" description="Low complexity" evidence="2">
    <location>
        <begin position="906"/>
        <end position="917"/>
    </location>
</feature>
<feature type="compositionally biased region" description="Low complexity" evidence="2">
    <location>
        <begin position="878"/>
        <end position="893"/>
    </location>
</feature>
<keyword evidence="3" id="KW-0472">Membrane</keyword>
<feature type="region of interest" description="Disordered" evidence="2">
    <location>
        <begin position="638"/>
        <end position="668"/>
    </location>
</feature>
<dbReference type="InterPro" id="IPR015202">
    <property type="entry name" value="GO-like_E_set"/>
</dbReference>
<feature type="transmembrane region" description="Helical" evidence="3">
    <location>
        <begin position="674"/>
        <end position="697"/>
    </location>
</feature>
<keyword evidence="3" id="KW-0812">Transmembrane</keyword>
<dbReference type="EMBL" id="CP119880">
    <property type="protein sequence ID" value="WFD36114.1"/>
    <property type="molecule type" value="Genomic_DNA"/>
</dbReference>
<dbReference type="AlphaFoldDB" id="A0AAF0EVV7"/>
<dbReference type="PANTHER" id="PTHR32208:SF21">
    <property type="entry name" value="LOW QUALITY PROTEIN: ALDEHYDE OXIDASE GLOX-LIKE"/>
    <property type="match status" value="1"/>
</dbReference>
<dbReference type="SUPFAM" id="SSF81296">
    <property type="entry name" value="E set domains"/>
    <property type="match status" value="1"/>
</dbReference>
<feature type="compositionally biased region" description="Polar residues" evidence="2">
    <location>
        <begin position="736"/>
        <end position="746"/>
    </location>
</feature>
<dbReference type="Pfam" id="PF07250">
    <property type="entry name" value="Glyoxal_oxid_N"/>
    <property type="match status" value="1"/>
</dbReference>
<organism evidence="7 8">
    <name type="scientific">Malassezia cuniculi</name>
    <dbReference type="NCBI Taxonomy" id="948313"/>
    <lineage>
        <taxon>Eukaryota</taxon>
        <taxon>Fungi</taxon>
        <taxon>Dikarya</taxon>
        <taxon>Basidiomycota</taxon>
        <taxon>Ustilaginomycotina</taxon>
        <taxon>Malasseziomycetes</taxon>
        <taxon>Malasseziales</taxon>
        <taxon>Malasseziaceae</taxon>
        <taxon>Malassezia</taxon>
    </lineage>
</organism>
<dbReference type="EC" id="1.2.3.15" evidence="7"/>
<feature type="signal peptide" evidence="4">
    <location>
        <begin position="1"/>
        <end position="23"/>
    </location>
</feature>
<dbReference type="InterPro" id="IPR013783">
    <property type="entry name" value="Ig-like_fold"/>
</dbReference>
<evidence type="ECO:0000256" key="4">
    <source>
        <dbReference type="SAM" id="SignalP"/>
    </source>
</evidence>
<dbReference type="CDD" id="cd02851">
    <property type="entry name" value="E_set_GO_C"/>
    <property type="match status" value="1"/>
</dbReference>
<accession>A0AAF0EVV7</accession>
<dbReference type="InterPro" id="IPR037293">
    <property type="entry name" value="Gal_Oxidase_central_sf"/>
</dbReference>
<sequence>MLFARSWWRVAGIAIAGLASSCAANGDDKSLQYEVVVQDSLASAMMLALANEDTAFILDKAENNRKRINNKPVWATLVNLTDFSVRGIESNTNPFCAAGGTLGNGTWVVAGGNQPVSYGGAASPYGQNAYDVADGRQSIRLMEPTSDSSKLEWIDDANSTNKMDSPRWYPAIEVLADGSIVLIGGATNGGFVNRNTPNLDPLYATSGGNPVAGQWDQGGANPSFEFWPTDNKPKPQVSEFMKRTSGLNMYAHTYLMPSGKIFMQANYSTTLWDYMQNTEEDLPDMPGQITRVYPASAATAMKPLTPQNNYTPSILFCGGSYMTDEQWGNYTAPNTNTFEIEASKSCVSIEPETADGKTRSNVQYEDEDDLPEGRSMGQFIHLPNGKMVIVNGARMGVAGYGNTTWNTIQVDGKQVLLEGLAQEPTYRPVVYDPEKPKGKRLEYKNYGSSKIARLYHSSAILIPDGSVLVAGSNPHQDVAIDQPADTKNKYKAYNTTYVLERWYPDYFFKERPNPQGLPSVIKYGGSTFNFTMDAAYMGNAVNDLANKTKIMVIRPGFSTHAMNMGQRSLQLDHTFQVKDDGSVEYMVNPMPTNMNIFVPGPAILFVSINGVPSKGKLVSIGGAPKDVGRVPFQLKPGSELKVLPRGQTNSRFTGKAGSLGNTEGGDSSSLSGGAIAGIVIGVIAAVLILLAILLFLIRRNRRRGPGWSDKQTAPLNNRGPVGSTTAAANVPPSRGSGYSTVPATATHGSELSSAGMYNMTEMNSRSNLQDTTTGVQEPYSDHSTTYLSHPVVERGDIEAPASAGYSLPQTTSSQSSTINAVKVPASETQHSLPRAEPPVNTYATTTTTAPRADPPVQTYSSAGARFEPGGHTHHHSATAHAKPAAHVASAVPMHAHHAHHAHHTAAPHAQPAAHVSSTNAAHAQPTTIVYNNPPVHAQPATVVYSTTPAHAQSTNHAYTASAAPRAEPTAHTYSVPASRAESTTHTTFSTPARPDPSSNAYNHSSAMSSNHSTYHSAYHSVAHSDLGSDHSQSALSHVPFVTSESGTVSQSGSMPYLQREPGNRSSGGIMGPRAMPASNLQLHLQQNHHH</sequence>
<dbReference type="SUPFAM" id="SSF50965">
    <property type="entry name" value="Galactose oxidase, central domain"/>
    <property type="match status" value="1"/>
</dbReference>
<feature type="region of interest" description="Disordered" evidence="2">
    <location>
        <begin position="353"/>
        <end position="374"/>
    </location>
</feature>
<evidence type="ECO:0000313" key="7">
    <source>
        <dbReference type="EMBL" id="WFD36114.1"/>
    </source>
</evidence>
<evidence type="ECO:0000259" key="5">
    <source>
        <dbReference type="Pfam" id="PF07250"/>
    </source>
</evidence>
<dbReference type="InterPro" id="IPR014756">
    <property type="entry name" value="Ig_E-set"/>
</dbReference>
<evidence type="ECO:0000259" key="6">
    <source>
        <dbReference type="Pfam" id="PF09118"/>
    </source>
</evidence>
<keyword evidence="1 4" id="KW-0732">Signal</keyword>
<feature type="domain" description="Glyoxal oxidase N-terminal" evidence="5">
    <location>
        <begin position="220"/>
        <end position="505"/>
    </location>
</feature>
<feature type="chain" id="PRO_5042080588" evidence="4">
    <location>
        <begin position="24"/>
        <end position="1090"/>
    </location>
</feature>
<keyword evidence="3" id="KW-1133">Transmembrane helix</keyword>
<keyword evidence="7" id="KW-0560">Oxidoreductase</keyword>
<evidence type="ECO:0000256" key="3">
    <source>
        <dbReference type="SAM" id="Phobius"/>
    </source>
</evidence>
<feature type="region of interest" description="Disordered" evidence="2">
    <location>
        <begin position="825"/>
        <end position="920"/>
    </location>
</feature>
<feature type="region of interest" description="Disordered" evidence="2">
    <location>
        <begin position="705"/>
        <end position="746"/>
    </location>
</feature>
<feature type="region of interest" description="Disordered" evidence="2">
    <location>
        <begin position="960"/>
        <end position="1011"/>
    </location>
</feature>
<proteinExistence type="predicted"/>
<gene>
    <name evidence="7" type="ORF">MCUN1_002985</name>
</gene>
<evidence type="ECO:0000256" key="2">
    <source>
        <dbReference type="SAM" id="MobiDB-lite"/>
    </source>
</evidence>
<dbReference type="PANTHER" id="PTHR32208">
    <property type="entry name" value="SECRETED PROTEIN-RELATED"/>
    <property type="match status" value="1"/>
</dbReference>
<dbReference type="InterPro" id="IPR011043">
    <property type="entry name" value="Gal_Oxase/kelch_b-propeller"/>
</dbReference>
<name>A0AAF0EVV7_9BASI</name>
<dbReference type="Proteomes" id="UP001219933">
    <property type="component" value="Chromosome 4"/>
</dbReference>